<keyword evidence="1" id="KW-1133">Transmembrane helix</keyword>
<dbReference type="AlphaFoldDB" id="A0A1M7Z6I0"/>
<dbReference type="Proteomes" id="UP000184609">
    <property type="component" value="Unassembled WGS sequence"/>
</dbReference>
<dbReference type="RefSeq" id="WP_073570449.1">
    <property type="nucleotide sequence ID" value="NZ_FRXN01000001.1"/>
</dbReference>
<reference evidence="3" key="1">
    <citation type="submission" date="2016-12" db="EMBL/GenBank/DDBJ databases">
        <authorList>
            <person name="Varghese N."/>
            <person name="Submissions S."/>
        </authorList>
    </citation>
    <scope>NUCLEOTIDE SEQUENCE [LARGE SCALE GENOMIC DNA]</scope>
    <source>
        <strain evidence="3">DSM 25035</strain>
    </source>
</reference>
<accession>A0A1M7Z6I0</accession>
<keyword evidence="3" id="KW-1185">Reference proteome</keyword>
<evidence type="ECO:0000313" key="3">
    <source>
        <dbReference type="Proteomes" id="UP000184609"/>
    </source>
</evidence>
<dbReference type="OrthoDB" id="1268174at2"/>
<dbReference type="STRING" id="1073327.SAMN04488108_0820"/>
<keyword evidence="1" id="KW-0812">Transmembrane</keyword>
<organism evidence="2 3">
    <name type="scientific">Algoriphagus zhangzhouensis</name>
    <dbReference type="NCBI Taxonomy" id="1073327"/>
    <lineage>
        <taxon>Bacteria</taxon>
        <taxon>Pseudomonadati</taxon>
        <taxon>Bacteroidota</taxon>
        <taxon>Cytophagia</taxon>
        <taxon>Cytophagales</taxon>
        <taxon>Cyclobacteriaceae</taxon>
        <taxon>Algoriphagus</taxon>
    </lineage>
</organism>
<protein>
    <submittedName>
        <fullName evidence="2">Uncharacterized protein</fullName>
    </submittedName>
</protein>
<name>A0A1M7Z6I0_9BACT</name>
<dbReference type="EMBL" id="FRXN01000001">
    <property type="protein sequence ID" value="SHO60475.1"/>
    <property type="molecule type" value="Genomic_DNA"/>
</dbReference>
<feature type="transmembrane region" description="Helical" evidence="1">
    <location>
        <begin position="42"/>
        <end position="63"/>
    </location>
</feature>
<gene>
    <name evidence="2" type="ORF">SAMN04488108_0820</name>
</gene>
<keyword evidence="1" id="KW-0472">Membrane</keyword>
<evidence type="ECO:0000256" key="1">
    <source>
        <dbReference type="SAM" id="Phobius"/>
    </source>
</evidence>
<feature type="transmembrane region" description="Helical" evidence="1">
    <location>
        <begin position="6"/>
        <end position="30"/>
    </location>
</feature>
<evidence type="ECO:0000313" key="2">
    <source>
        <dbReference type="EMBL" id="SHO60475.1"/>
    </source>
</evidence>
<sequence>MTSFLFGLIILLVGFLGLFATLTFIIIEIFKRKPKHWKKSIYSFLISGAVVILLILVHEVILFPPNPKLDDLVLTAYREAPIGGYWLGLYYDSTWEFGNSSREIEFDGTFEIIGDTLFLFTSSGSTFYNGNSSNQFLIQAEDLVEIENTGIKGLKIGLNKISKE</sequence>
<proteinExistence type="predicted"/>